<protein>
    <submittedName>
        <fullName evidence="2">Poly(3-hydroxyalkanoate) depolymerase</fullName>
    </submittedName>
</protein>
<feature type="domain" description="AB hydrolase-1" evidence="1">
    <location>
        <begin position="33"/>
        <end position="256"/>
    </location>
</feature>
<dbReference type="PANTHER" id="PTHR43433:SF5">
    <property type="entry name" value="AB HYDROLASE-1 DOMAIN-CONTAINING PROTEIN"/>
    <property type="match status" value="1"/>
</dbReference>
<dbReference type="Proteomes" id="UP001365846">
    <property type="component" value="Unassembled WGS sequence"/>
</dbReference>
<dbReference type="InterPro" id="IPR050471">
    <property type="entry name" value="AB_hydrolase"/>
</dbReference>
<reference evidence="2 3" key="1">
    <citation type="submission" date="2024-03" db="EMBL/GenBank/DDBJ databases">
        <title>Novel species of the genus Variovorax.</title>
        <authorList>
            <person name="Liu Q."/>
            <person name="Xin Y.-H."/>
        </authorList>
    </citation>
    <scope>NUCLEOTIDE SEQUENCE [LARGE SCALE GENOMIC DNA]</scope>
    <source>
        <strain evidence="2 3">KACC 18899</strain>
    </source>
</reference>
<gene>
    <name evidence="2" type="primary">phaZ</name>
    <name evidence="2" type="ORF">WKW77_03190</name>
</gene>
<dbReference type="Gene3D" id="3.40.50.1820">
    <property type="entry name" value="alpha/beta hydrolase"/>
    <property type="match status" value="1"/>
</dbReference>
<keyword evidence="3" id="KW-1185">Reference proteome</keyword>
<sequence length="275" mass="30070">MSRTSKPLETFPLRIGSQRVRVAVGGAPQAERTLLLFNGIGASVETMAPFMARFTRTRVITFDAPGVGESPAPLLPYRPRDIARLGADVLARLDVKDAHVFGVSWGGAIAQEFAINHPRRCKTLTLAATCAGIVMVPGRLNVLFKMLSPRRYTDPAYLMQIGGDLYGGELRLETELLQLHAESMRSPSRHGYLYQLLATVGWTSWPRLNRVEAPALVLMGDDDPIVPPINGRILASGLRKATLETVDCGHLFVITRAAQTARRVEAFMDQHASAA</sequence>
<evidence type="ECO:0000313" key="2">
    <source>
        <dbReference type="EMBL" id="MEJ8810053.1"/>
    </source>
</evidence>
<proteinExistence type="predicted"/>
<organism evidence="2 3">
    <name type="scientific">Variovorax ureilyticus</name>
    <dbReference type="NCBI Taxonomy" id="1836198"/>
    <lineage>
        <taxon>Bacteria</taxon>
        <taxon>Pseudomonadati</taxon>
        <taxon>Pseudomonadota</taxon>
        <taxon>Betaproteobacteria</taxon>
        <taxon>Burkholderiales</taxon>
        <taxon>Comamonadaceae</taxon>
        <taxon>Variovorax</taxon>
    </lineage>
</organism>
<dbReference type="EMBL" id="JBBKZU010000001">
    <property type="protein sequence ID" value="MEJ8810053.1"/>
    <property type="molecule type" value="Genomic_DNA"/>
</dbReference>
<dbReference type="PANTHER" id="PTHR43433">
    <property type="entry name" value="HYDROLASE, ALPHA/BETA FOLD FAMILY PROTEIN"/>
    <property type="match status" value="1"/>
</dbReference>
<dbReference type="RefSeq" id="WP_340355358.1">
    <property type="nucleotide sequence ID" value="NZ_JBBKZU010000001.1"/>
</dbReference>
<dbReference type="PRINTS" id="PR00111">
    <property type="entry name" value="ABHYDROLASE"/>
</dbReference>
<dbReference type="InterPro" id="IPR029058">
    <property type="entry name" value="AB_hydrolase_fold"/>
</dbReference>
<evidence type="ECO:0000313" key="3">
    <source>
        <dbReference type="Proteomes" id="UP001365846"/>
    </source>
</evidence>
<dbReference type="InterPro" id="IPR000073">
    <property type="entry name" value="AB_hydrolase_1"/>
</dbReference>
<dbReference type="Pfam" id="PF00561">
    <property type="entry name" value="Abhydrolase_1"/>
    <property type="match status" value="1"/>
</dbReference>
<comment type="caution">
    <text evidence="2">The sequence shown here is derived from an EMBL/GenBank/DDBJ whole genome shotgun (WGS) entry which is preliminary data.</text>
</comment>
<evidence type="ECO:0000259" key="1">
    <source>
        <dbReference type="Pfam" id="PF00561"/>
    </source>
</evidence>
<dbReference type="InterPro" id="IPR011942">
    <property type="entry name" value="PHA_depoly_arom"/>
</dbReference>
<dbReference type="NCBIfam" id="TIGR02240">
    <property type="entry name" value="PHA_depoly_arom"/>
    <property type="match status" value="1"/>
</dbReference>
<accession>A0ABU8V8S1</accession>
<name>A0ABU8V8S1_9BURK</name>
<dbReference type="SUPFAM" id="SSF53474">
    <property type="entry name" value="alpha/beta-Hydrolases"/>
    <property type="match status" value="1"/>
</dbReference>